<dbReference type="EMBL" id="LRPC01000028">
    <property type="protein sequence ID" value="KYG74199.1"/>
    <property type="molecule type" value="Genomic_DNA"/>
</dbReference>
<organism evidence="1 2">
    <name type="scientific">Roseivirga spongicola</name>
    <dbReference type="NCBI Taxonomy" id="333140"/>
    <lineage>
        <taxon>Bacteria</taxon>
        <taxon>Pseudomonadati</taxon>
        <taxon>Bacteroidota</taxon>
        <taxon>Cytophagia</taxon>
        <taxon>Cytophagales</taxon>
        <taxon>Roseivirgaceae</taxon>
        <taxon>Roseivirga</taxon>
    </lineage>
</organism>
<evidence type="ECO:0000313" key="1">
    <source>
        <dbReference type="EMBL" id="KYG74199.1"/>
    </source>
</evidence>
<dbReference type="Proteomes" id="UP000075606">
    <property type="component" value="Unassembled WGS sequence"/>
</dbReference>
<protein>
    <submittedName>
        <fullName evidence="1">Uncharacterized protein</fullName>
    </submittedName>
</protein>
<proteinExistence type="predicted"/>
<evidence type="ECO:0000313" key="2">
    <source>
        <dbReference type="Proteomes" id="UP000075606"/>
    </source>
</evidence>
<keyword evidence="2" id="KW-1185">Reference proteome</keyword>
<name>A0A150X628_9BACT</name>
<dbReference type="AlphaFoldDB" id="A0A150X628"/>
<comment type="caution">
    <text evidence="1">The sequence shown here is derived from an EMBL/GenBank/DDBJ whole genome shotgun (WGS) entry which is preliminary data.</text>
</comment>
<dbReference type="OrthoDB" id="980624at2"/>
<accession>A0A150X628</accession>
<dbReference type="STRING" id="333140.AWW68_16250"/>
<dbReference type="Pfam" id="PF21857">
    <property type="entry name" value="DUF6913"/>
    <property type="match status" value="1"/>
</dbReference>
<dbReference type="InterPro" id="IPR054207">
    <property type="entry name" value="DUF6913"/>
</dbReference>
<gene>
    <name evidence="1" type="ORF">AWW68_16250</name>
</gene>
<reference evidence="1 2" key="1">
    <citation type="submission" date="2016-01" db="EMBL/GenBank/DDBJ databases">
        <title>Genome sequencing of Roseivirga spongicola UST030701-084.</title>
        <authorList>
            <person name="Selvaratnam C."/>
            <person name="Thevarajoo S."/>
            <person name="Goh K.M."/>
            <person name="Ee R."/>
            <person name="Chan K.-G."/>
            <person name="Chong C.S."/>
        </authorList>
    </citation>
    <scope>NUCLEOTIDE SEQUENCE [LARGE SCALE GENOMIC DNA]</scope>
    <source>
        <strain evidence="1 2">UST030701-084</strain>
    </source>
</reference>
<dbReference type="RefSeq" id="WP_068223841.1">
    <property type="nucleotide sequence ID" value="NZ_CP139724.1"/>
</dbReference>
<sequence length="169" mass="19293">MSLLGKKLLKMLHKPEKRAKNQEIPSFESAKNIGIIYTYGEKKSESADSIVELIEADSKQVDVLCFIDKKDITESKHPFFKIDQLSSWGKINSPEVESFLATSFDFLIHLDFELNEIMRTMLINTKAKCRVGFHSQQAADYYELMIGMNKSAGTSNFAEQTVKYIKAIR</sequence>